<reference evidence="2" key="1">
    <citation type="submission" date="2014-12" db="EMBL/GenBank/DDBJ databases">
        <authorList>
            <person name="Smet A."/>
        </authorList>
    </citation>
    <scope>NUCLEOTIDE SEQUENCE [LARGE SCALE GENOMIC DNA]</scope>
</reference>
<dbReference type="AlphaFoldDB" id="A0A0K2YAW2"/>
<dbReference type="Proteomes" id="UP000046090">
    <property type="component" value="Unassembled WGS sequence"/>
</dbReference>
<evidence type="ECO:0000313" key="1">
    <source>
        <dbReference type="EMBL" id="CRI35317.1"/>
    </source>
</evidence>
<proteinExistence type="predicted"/>
<keyword evidence="2" id="KW-1185">Reference proteome</keyword>
<name>A0A0K2YAW2_HELHE</name>
<dbReference type="EMBL" id="CDMK01000004">
    <property type="protein sequence ID" value="CRI35317.1"/>
    <property type="molecule type" value="Genomic_DNA"/>
</dbReference>
<gene>
    <name evidence="1" type="ORF">HHE01_03150</name>
</gene>
<protein>
    <submittedName>
        <fullName evidence="1">Uncharacterized protein</fullName>
    </submittedName>
</protein>
<sequence length="38" mass="4316">MKYSQGYMIGVDCLPYKILSVELDTHLGNITYTFDNGD</sequence>
<evidence type="ECO:0000313" key="2">
    <source>
        <dbReference type="Proteomes" id="UP000046090"/>
    </source>
</evidence>
<organism evidence="1 2">
    <name type="scientific">Helicobacter heilmannii</name>
    <dbReference type="NCBI Taxonomy" id="35817"/>
    <lineage>
        <taxon>Bacteria</taxon>
        <taxon>Pseudomonadati</taxon>
        <taxon>Campylobacterota</taxon>
        <taxon>Epsilonproteobacteria</taxon>
        <taxon>Campylobacterales</taxon>
        <taxon>Helicobacteraceae</taxon>
        <taxon>Helicobacter</taxon>
    </lineage>
</organism>
<accession>A0A0K2YAW2</accession>